<organism evidence="5 6">
    <name type="scientific">Janthinobacterium svalbardensis</name>
    <dbReference type="NCBI Taxonomy" id="368607"/>
    <lineage>
        <taxon>Bacteria</taxon>
        <taxon>Pseudomonadati</taxon>
        <taxon>Pseudomonadota</taxon>
        <taxon>Betaproteobacteria</taxon>
        <taxon>Burkholderiales</taxon>
        <taxon>Oxalobacteraceae</taxon>
        <taxon>Janthinobacterium</taxon>
    </lineage>
</organism>
<dbReference type="GO" id="GO:0004674">
    <property type="term" value="F:protein serine/threonine kinase activity"/>
    <property type="evidence" value="ECO:0007669"/>
    <property type="project" value="TreeGrafter"/>
</dbReference>
<dbReference type="Pfam" id="PF07804">
    <property type="entry name" value="HipA_C"/>
    <property type="match status" value="1"/>
</dbReference>
<accession>A0A290WQ30</accession>
<evidence type="ECO:0000256" key="2">
    <source>
        <dbReference type="ARBA" id="ARBA00022679"/>
    </source>
</evidence>
<dbReference type="PANTHER" id="PTHR37419">
    <property type="entry name" value="SERINE/THREONINE-PROTEIN KINASE TOXIN HIPA"/>
    <property type="match status" value="1"/>
</dbReference>
<keyword evidence="2" id="KW-0808">Transferase</keyword>
<dbReference type="EMBL" id="CP023422">
    <property type="protein sequence ID" value="ATD58995.1"/>
    <property type="molecule type" value="Genomic_DNA"/>
</dbReference>
<protein>
    <submittedName>
        <fullName evidence="5">Protein kinase</fullName>
    </submittedName>
</protein>
<reference evidence="5 6" key="1">
    <citation type="submission" date="2017-09" db="EMBL/GenBank/DDBJ databases">
        <title>Complete genome sequence of Janthinobacterium svalbardensis PAMC 27463.</title>
        <authorList>
            <person name="Cho Y.-J."/>
            <person name="Cho A."/>
            <person name="Kim O.-S."/>
            <person name="Lee J.-I."/>
        </authorList>
    </citation>
    <scope>NUCLEOTIDE SEQUENCE [LARGE SCALE GENOMIC DNA]</scope>
    <source>
        <strain evidence="5 6">PAMC 27463</strain>
    </source>
</reference>
<name>A0A290WQ30_9BURK</name>
<dbReference type="Gene3D" id="1.10.1070.20">
    <property type="match status" value="1"/>
</dbReference>
<dbReference type="GO" id="GO:0005829">
    <property type="term" value="C:cytosol"/>
    <property type="evidence" value="ECO:0007669"/>
    <property type="project" value="TreeGrafter"/>
</dbReference>
<feature type="domain" description="HipA-like C-terminal" evidence="4">
    <location>
        <begin position="169"/>
        <end position="385"/>
    </location>
</feature>
<dbReference type="KEGG" id="jsv:CNX70_01420"/>
<dbReference type="AlphaFoldDB" id="A0A290WQ30"/>
<dbReference type="InterPro" id="IPR052028">
    <property type="entry name" value="HipA_Ser/Thr_kinase"/>
</dbReference>
<dbReference type="Proteomes" id="UP000218437">
    <property type="component" value="Chromosome"/>
</dbReference>
<comment type="similarity">
    <text evidence="1">Belongs to the HipA Ser/Thr kinase family.</text>
</comment>
<dbReference type="RefSeq" id="WP_096232881.1">
    <property type="nucleotide sequence ID" value="NZ_CP023422.1"/>
</dbReference>
<dbReference type="InterPro" id="IPR012893">
    <property type="entry name" value="HipA-like_C"/>
</dbReference>
<sequence length="414" mass="45878">MATSSRPLFVYLQRPDNGAWVVVGRYVLDAQTGIGSFLYAPSYADAGLSWSIDPVNLPFIPGMEHLARRYGGLHDVLRDASPDSWGQMLIRREHQLGEKATAIQFLRLSGNGDRWGALAVGDTPKPNIAKLASPRLHQLDALVQELLAIADSRPPLNAPLRKRLFATPSMGGARPKATAQDGEDYWLVKPGLMTDTVDLALLEHATMQWGKAAGLRFADTRHHALTAERSVVRILRYDRRGAQRVMTVSAASLLQVQYPPVDAADSDGASYPRLAEELRRIGAPPEDAIELFGRMVFNGVVGNNDDHPRNHAVLFDLDEQRWRLSPAFDVVPDTEDDPQTLVMQVSAGRRDITRDAMLRDHTRFGFATRQQAEEYLDALLVRIADAFAQVAPLLNAALRARMAERLRGMLVRLA</sequence>
<evidence type="ECO:0000313" key="5">
    <source>
        <dbReference type="EMBL" id="ATD58995.1"/>
    </source>
</evidence>
<keyword evidence="3 5" id="KW-0418">Kinase</keyword>
<evidence type="ECO:0000259" key="4">
    <source>
        <dbReference type="Pfam" id="PF07804"/>
    </source>
</evidence>
<dbReference type="PANTHER" id="PTHR37419:SF8">
    <property type="entry name" value="TOXIN YJJJ"/>
    <property type="match status" value="1"/>
</dbReference>
<evidence type="ECO:0000256" key="1">
    <source>
        <dbReference type="ARBA" id="ARBA00010164"/>
    </source>
</evidence>
<gene>
    <name evidence="5" type="ORF">CNX70_01420</name>
</gene>
<evidence type="ECO:0000313" key="6">
    <source>
        <dbReference type="Proteomes" id="UP000218437"/>
    </source>
</evidence>
<proteinExistence type="inferred from homology"/>
<evidence type="ECO:0000256" key="3">
    <source>
        <dbReference type="ARBA" id="ARBA00022777"/>
    </source>
</evidence>
<keyword evidence="6" id="KW-1185">Reference proteome</keyword>